<name>A0AAJ5WD52_9SPHI</name>
<evidence type="ECO:0000259" key="2">
    <source>
        <dbReference type="Pfam" id="PF13439"/>
    </source>
</evidence>
<organism evidence="3 4">
    <name type="scientific">Candidatus Pedobacter colombiensis</name>
    <dbReference type="NCBI Taxonomy" id="3121371"/>
    <lineage>
        <taxon>Bacteria</taxon>
        <taxon>Pseudomonadati</taxon>
        <taxon>Bacteroidota</taxon>
        <taxon>Sphingobacteriia</taxon>
        <taxon>Sphingobacteriales</taxon>
        <taxon>Sphingobacteriaceae</taxon>
        <taxon>Pedobacter</taxon>
    </lineage>
</organism>
<dbReference type="Pfam" id="PF00534">
    <property type="entry name" value="Glycos_transf_1"/>
    <property type="match status" value="1"/>
</dbReference>
<evidence type="ECO:0000313" key="3">
    <source>
        <dbReference type="EMBL" id="WEK21284.1"/>
    </source>
</evidence>
<feature type="domain" description="Glycosyltransferase subfamily 4-like N-terminal" evidence="2">
    <location>
        <begin position="15"/>
        <end position="171"/>
    </location>
</feature>
<dbReference type="InterPro" id="IPR028098">
    <property type="entry name" value="Glyco_trans_4-like_N"/>
</dbReference>
<dbReference type="GO" id="GO:0016757">
    <property type="term" value="F:glycosyltransferase activity"/>
    <property type="evidence" value="ECO:0007669"/>
    <property type="project" value="InterPro"/>
</dbReference>
<reference evidence="3" key="1">
    <citation type="submission" date="2023-03" db="EMBL/GenBank/DDBJ databases">
        <title>Andean soil-derived lignocellulolytic bacterial consortium as a source of novel taxa and putative plastic-active enzymes.</title>
        <authorList>
            <person name="Diaz-Garcia L."/>
            <person name="Chuvochina M."/>
            <person name="Feuerriegel G."/>
            <person name="Bunk B."/>
            <person name="Sproer C."/>
            <person name="Streit W.R."/>
            <person name="Rodriguez L.M."/>
            <person name="Overmann J."/>
            <person name="Jimenez D.J."/>
        </authorList>
    </citation>
    <scope>NUCLEOTIDE SEQUENCE</scope>
    <source>
        <strain evidence="3">MAG 3858</strain>
    </source>
</reference>
<protein>
    <submittedName>
        <fullName evidence="3">Glycosyltransferase</fullName>
    </submittedName>
</protein>
<sequence length="352" mass="39880">MKKKIFFIVASLGAGGSERVFWILSQGFNKKLYDVSVVFLDSSDKCFSMDIEDVDFIDLKTSKASLSFFKLLKLIKKEKPFAVFSTTDHINILVALVSLFVTIPNLIARASNIPKQMRHFDGLKAKFWNLFTQFSYKKFHVVVCQSKEMKEAIAEEFDIPDEKLVIIPNPVLYTGFIKEKITSSVQKKLIIVARLAKEKGFDRLLNIFKELPENYTLTIVGDGPLRTEIISNVKSLKIENRIFFSGQITEVNSLITKHDLMVLSSFTEGFPNVVLESLSVGIPVVTFRVGGVSGLIRNGFNGFIVEQDNLEDFKRQILKACSKKWDSLAIKEDVYQKCALDKVAVKYENLMA</sequence>
<gene>
    <name evidence="3" type="ORF">P0Y49_09030</name>
</gene>
<evidence type="ECO:0000313" key="4">
    <source>
        <dbReference type="Proteomes" id="UP001214530"/>
    </source>
</evidence>
<dbReference type="PANTHER" id="PTHR12526:SF630">
    <property type="entry name" value="GLYCOSYLTRANSFERASE"/>
    <property type="match status" value="1"/>
</dbReference>
<dbReference type="Gene3D" id="3.40.50.2000">
    <property type="entry name" value="Glycogen Phosphorylase B"/>
    <property type="match status" value="2"/>
</dbReference>
<accession>A0AAJ5WD52</accession>
<dbReference type="SUPFAM" id="SSF53756">
    <property type="entry name" value="UDP-Glycosyltransferase/glycogen phosphorylase"/>
    <property type="match status" value="1"/>
</dbReference>
<dbReference type="InterPro" id="IPR001296">
    <property type="entry name" value="Glyco_trans_1"/>
</dbReference>
<dbReference type="Proteomes" id="UP001214530">
    <property type="component" value="Chromosome"/>
</dbReference>
<dbReference type="PANTHER" id="PTHR12526">
    <property type="entry name" value="GLYCOSYLTRANSFERASE"/>
    <property type="match status" value="1"/>
</dbReference>
<dbReference type="Pfam" id="PF13439">
    <property type="entry name" value="Glyco_transf_4"/>
    <property type="match status" value="1"/>
</dbReference>
<evidence type="ECO:0000259" key="1">
    <source>
        <dbReference type="Pfam" id="PF00534"/>
    </source>
</evidence>
<dbReference type="EMBL" id="CP119313">
    <property type="protein sequence ID" value="WEK21284.1"/>
    <property type="molecule type" value="Genomic_DNA"/>
</dbReference>
<feature type="domain" description="Glycosyl transferase family 1" evidence="1">
    <location>
        <begin position="184"/>
        <end position="324"/>
    </location>
</feature>
<dbReference type="AlphaFoldDB" id="A0AAJ5WD52"/>
<dbReference type="CDD" id="cd03811">
    <property type="entry name" value="GT4_GT28_WabH-like"/>
    <property type="match status" value="1"/>
</dbReference>
<proteinExistence type="predicted"/>